<feature type="domain" description="Putative glycogen debranching enzyme N-terminal" evidence="1">
    <location>
        <begin position="42"/>
        <end position="235"/>
    </location>
</feature>
<dbReference type="Pfam" id="PF14742">
    <property type="entry name" value="GDE_N_bis"/>
    <property type="match status" value="1"/>
</dbReference>
<reference evidence="3 4" key="1">
    <citation type="submission" date="2014-03" db="EMBL/GenBank/DDBJ databases">
        <title>Genome sequence of Sphingobium yanoikuyae B1.</title>
        <authorList>
            <person name="Gan H.M."/>
            <person name="Gan H.Y."/>
            <person name="Savka M.A."/>
        </authorList>
    </citation>
    <scope>NUCLEOTIDE SEQUENCE [LARGE SCALE GENOMIC DNA]</scope>
    <source>
        <strain evidence="3 4">B1</strain>
    </source>
</reference>
<dbReference type="eggNOG" id="COG3408">
    <property type="taxonomic scope" value="Bacteria"/>
</dbReference>
<feature type="domain" description="Mannosylglycerate hydrolase MGH1-like glycoside hydrolase" evidence="2">
    <location>
        <begin position="320"/>
        <end position="625"/>
    </location>
</feature>
<name>A0A084E205_SPHYA</name>
<dbReference type="RefSeq" id="WP_037523474.1">
    <property type="nucleotide sequence ID" value="NZ_JGVR01000084.1"/>
</dbReference>
<dbReference type="SUPFAM" id="SSF48208">
    <property type="entry name" value="Six-hairpin glycosidases"/>
    <property type="match status" value="1"/>
</dbReference>
<gene>
    <name evidence="3" type="ORF">CP98_05296</name>
</gene>
<accession>A0A084E205</accession>
<sequence length="739" mass="81461">MSLTQPQPGVPGIAGGQALSQAQTQFFIPATASLHERRPRTLKHGDSFAVFDHSGDAISGPGSPEGFYHRDTRHLSHLYLTVNGMRPILLSSALRDDNAMLTCDLANPDFLGSDGRVEVEHDLIHLRRSRFLWEGAIYERIIVRNFDIAERRVSVGLSFASDFADLFEIRGMTRLRRGTMHEPKVEEADVLLGYKGRDGLERSTHLHFDPAPAQLTAEQALFDVSVAPGGRCTLFARVACEQMSEVDQPLPKLFLKSLREAMRALQVSRRRSASMRSSNDLFDAVTRRSVSDISMLSTGTEYGPYPYAGIPWFSTVFGRDALITALQTIWMDPAISRGVLGYLAAHQATHFDPAADAEPGKILHEVRHGEMAELGEVPFRYYYGSIDSTPLFVMLAGAYLERTGDLQFLAGILPNIESALQWIDNHGDRDGDGFVEYGRLTDQGLQNQGWKDSHDSIFHADGSIAKGPIALAEVQAYVYGAWQAASSIYRATGDLDRSEAYLARAVDLQDRFDATFFDAELGTYVLALDGQKQPCRIRSSNAGHVLYTGLARTERAPMVVATLMAPASFSGWGVRTIASTERRYNPMSYHNGSIWPHDNALIAAGFSRYGFQRQAAQIFEGLFAAATYVDLLRLPELFCGFPRRRSQGPTFYPVACSPQAWSAAAPLSLIQASLGLGFNVSSNEIIFRQPTLPTFLDSLFIASLPLGAGEADIMLDRLGDTAVVKPQHRDSRVRIVTIA</sequence>
<dbReference type="InterPro" id="IPR012341">
    <property type="entry name" value="6hp_glycosidase-like_sf"/>
</dbReference>
<evidence type="ECO:0000259" key="2">
    <source>
        <dbReference type="Pfam" id="PF22422"/>
    </source>
</evidence>
<protein>
    <submittedName>
        <fullName evidence="3">Glycogen debranching enzyme</fullName>
    </submittedName>
</protein>
<dbReference type="Pfam" id="PF22422">
    <property type="entry name" value="MGH1-like_GH"/>
    <property type="match status" value="1"/>
</dbReference>
<proteinExistence type="predicted"/>
<dbReference type="InterPro" id="IPR054491">
    <property type="entry name" value="MGH1-like_GH"/>
</dbReference>
<dbReference type="InterPro" id="IPR032856">
    <property type="entry name" value="GDE_N_bis"/>
</dbReference>
<dbReference type="GO" id="GO:0005975">
    <property type="term" value="P:carbohydrate metabolic process"/>
    <property type="evidence" value="ECO:0007669"/>
    <property type="project" value="InterPro"/>
</dbReference>
<evidence type="ECO:0000259" key="1">
    <source>
        <dbReference type="Pfam" id="PF14742"/>
    </source>
</evidence>
<evidence type="ECO:0000313" key="3">
    <source>
        <dbReference type="EMBL" id="KEZ11997.1"/>
    </source>
</evidence>
<organism evidence="3 4">
    <name type="scientific">Sphingobium yanoikuyae</name>
    <name type="common">Sphingomonas yanoikuyae</name>
    <dbReference type="NCBI Taxonomy" id="13690"/>
    <lineage>
        <taxon>Bacteria</taxon>
        <taxon>Pseudomonadati</taxon>
        <taxon>Pseudomonadota</taxon>
        <taxon>Alphaproteobacteria</taxon>
        <taxon>Sphingomonadales</taxon>
        <taxon>Sphingomonadaceae</taxon>
        <taxon>Sphingobium</taxon>
    </lineage>
</organism>
<dbReference type="EMBL" id="JGVR01000084">
    <property type="protein sequence ID" value="KEZ11997.1"/>
    <property type="molecule type" value="Genomic_DNA"/>
</dbReference>
<dbReference type="PATRIC" id="fig|13690.10.peg.5495"/>
<dbReference type="Gene3D" id="1.50.10.10">
    <property type="match status" value="1"/>
</dbReference>
<dbReference type="STRING" id="13690.AX777_23900"/>
<evidence type="ECO:0000313" key="4">
    <source>
        <dbReference type="Proteomes" id="UP000028534"/>
    </source>
</evidence>
<dbReference type="Proteomes" id="UP000028534">
    <property type="component" value="Unassembled WGS sequence"/>
</dbReference>
<dbReference type="AlphaFoldDB" id="A0A084E205"/>
<comment type="caution">
    <text evidence="3">The sequence shown here is derived from an EMBL/GenBank/DDBJ whole genome shotgun (WGS) entry which is preliminary data.</text>
</comment>
<dbReference type="InterPro" id="IPR008928">
    <property type="entry name" value="6-hairpin_glycosidase_sf"/>
</dbReference>